<evidence type="ECO:0000256" key="1">
    <source>
        <dbReference type="SAM" id="SignalP"/>
    </source>
</evidence>
<evidence type="ECO:0000313" key="2">
    <source>
        <dbReference type="EMBL" id="KAK7063143.1"/>
    </source>
</evidence>
<reference evidence="2 3" key="1">
    <citation type="submission" date="2023-11" db="EMBL/GenBank/DDBJ databases">
        <title>Halocaridina rubra genome assembly.</title>
        <authorList>
            <person name="Smith C."/>
        </authorList>
    </citation>
    <scope>NUCLEOTIDE SEQUENCE [LARGE SCALE GENOMIC DNA]</scope>
    <source>
        <strain evidence="2">EP-1</strain>
        <tissue evidence="2">Whole</tissue>
    </source>
</reference>
<dbReference type="Proteomes" id="UP001381693">
    <property type="component" value="Unassembled WGS sequence"/>
</dbReference>
<evidence type="ECO:0000313" key="3">
    <source>
        <dbReference type="Proteomes" id="UP001381693"/>
    </source>
</evidence>
<comment type="caution">
    <text evidence="2">The sequence shown here is derived from an EMBL/GenBank/DDBJ whole genome shotgun (WGS) entry which is preliminary data.</text>
</comment>
<protein>
    <recommendedName>
        <fullName evidence="4">Secreted protein</fullName>
    </recommendedName>
</protein>
<dbReference type="InterPro" id="IPR036682">
    <property type="entry name" value="OS_D_A10/PebIII_sf"/>
</dbReference>
<feature type="chain" id="PRO_5042834294" description="Secreted protein" evidence="1">
    <location>
        <begin position="20"/>
        <end position="107"/>
    </location>
</feature>
<name>A0AAN8ZQY9_HALRR</name>
<proteinExistence type="predicted"/>
<gene>
    <name evidence="2" type="ORF">SK128_014480</name>
</gene>
<sequence length="107" mass="11569">MYMPLALCVALAVVSIGSAQQEQAPTIPAAIQKLRAPLTGLPLVSLIENMNSANTVSFYVNCVIGEGRCNHVGAALRHLLVDLRPGQEFCYGCTPYAKWNKCNMSLM</sequence>
<keyword evidence="1" id="KW-0732">Signal</keyword>
<evidence type="ECO:0008006" key="4">
    <source>
        <dbReference type="Google" id="ProtNLM"/>
    </source>
</evidence>
<feature type="signal peptide" evidence="1">
    <location>
        <begin position="1"/>
        <end position="19"/>
    </location>
</feature>
<keyword evidence="3" id="KW-1185">Reference proteome</keyword>
<dbReference type="SUPFAM" id="SSF100910">
    <property type="entry name" value="Chemosensory protein Csp2"/>
    <property type="match status" value="1"/>
</dbReference>
<dbReference type="EMBL" id="JAXCGZ010020927">
    <property type="protein sequence ID" value="KAK7063143.1"/>
    <property type="molecule type" value="Genomic_DNA"/>
</dbReference>
<accession>A0AAN8ZQY9</accession>
<dbReference type="AlphaFoldDB" id="A0AAN8ZQY9"/>
<organism evidence="2 3">
    <name type="scientific">Halocaridina rubra</name>
    <name type="common">Hawaiian red shrimp</name>
    <dbReference type="NCBI Taxonomy" id="373956"/>
    <lineage>
        <taxon>Eukaryota</taxon>
        <taxon>Metazoa</taxon>
        <taxon>Ecdysozoa</taxon>
        <taxon>Arthropoda</taxon>
        <taxon>Crustacea</taxon>
        <taxon>Multicrustacea</taxon>
        <taxon>Malacostraca</taxon>
        <taxon>Eumalacostraca</taxon>
        <taxon>Eucarida</taxon>
        <taxon>Decapoda</taxon>
        <taxon>Pleocyemata</taxon>
        <taxon>Caridea</taxon>
        <taxon>Atyoidea</taxon>
        <taxon>Atyidae</taxon>
        <taxon>Halocaridina</taxon>
    </lineage>
</organism>